<keyword evidence="2" id="KW-1185">Reference proteome</keyword>
<gene>
    <name evidence="1" type="ORF">Syn19_045</name>
</gene>
<dbReference type="GeneID" id="10328524"/>
<organism evidence="1 2">
    <name type="scientific">Synechococcus phage Syn19</name>
    <dbReference type="NCBI Taxonomy" id="445684"/>
    <lineage>
        <taxon>Viruses</taxon>
        <taxon>Duplodnaviria</taxon>
        <taxon>Heunggongvirae</taxon>
        <taxon>Uroviricota</taxon>
        <taxon>Caudoviricetes</taxon>
        <taxon>Pantevenvirales</taxon>
        <taxon>Kyanoviridae</taxon>
        <taxon>Pontusvirus</taxon>
        <taxon>Pontusvirus syn19</taxon>
    </lineage>
</organism>
<protein>
    <submittedName>
        <fullName evidence="1">Uncharacterized protein</fullName>
    </submittedName>
</protein>
<accession>E3SQ10</accession>
<proteinExistence type="predicted"/>
<sequence>MKTDSSSEKNLLSTELDSERLPLSKTIEDLESIDPWVLSDFDEGLVGWSDSQFFGQTDYQNKYFVVNSQVTPWRQMRQAIMEIQTRLNALQKVTISYKRTLNDIARIRHEMETEEDPYFKQDKEYEIEILLLDKQVWHNKLRQCKREIEGLLRIIKERTGENVDLEDLETLKATILAKENEEGEEIKYWIARLAKQCSIDLLTTGRIQAGNLDSMLMMSPEDQAAVTDLAMTYSTAMNINVGKIKAAAEDKVENMLKGQGPQMFDTAGVLTDYANNNVEDRYLQSSNQSETGS</sequence>
<evidence type="ECO:0000313" key="1">
    <source>
        <dbReference type="EMBL" id="ADO99512.1"/>
    </source>
</evidence>
<reference evidence="1 2" key="1">
    <citation type="journal article" date="2010" name="Environ. Microbiol.">
        <title>Genomic analysis of oceanic cyanobacterial myoviruses compared with T4-like myoviruses from diverse hosts and environments.</title>
        <authorList>
            <person name="Sullivan M.B."/>
            <person name="Huang K.H."/>
            <person name="Ignacio-Espinoza J.C."/>
            <person name="Berlin A.M."/>
            <person name="Kelly L."/>
            <person name="Weigele P.R."/>
            <person name="DeFrancesco A.S."/>
            <person name="Kern S.E."/>
            <person name="Thompson L.R."/>
            <person name="Young S."/>
            <person name="Yandava C."/>
            <person name="Fu R."/>
            <person name="Krastins B."/>
            <person name="Chase M."/>
            <person name="Sarracino D."/>
            <person name="Osburne M.S."/>
            <person name="Henn M.R."/>
            <person name="Chisholm S.W."/>
        </authorList>
    </citation>
    <scope>NUCLEOTIDE SEQUENCE [LARGE SCALE GENOMIC DNA]</scope>
    <source>
        <strain evidence="1">Syn19</strain>
    </source>
</reference>
<dbReference type="RefSeq" id="YP_004323878.1">
    <property type="nucleotide sequence ID" value="NC_015286.1"/>
</dbReference>
<dbReference type="KEGG" id="vg:10328524"/>
<name>E3SQ10_9CAUD</name>
<dbReference type="Proteomes" id="UP000006535">
    <property type="component" value="Segment"/>
</dbReference>
<dbReference type="EMBL" id="GU071106">
    <property type="protein sequence ID" value="ADO99512.1"/>
    <property type="molecule type" value="Genomic_DNA"/>
</dbReference>
<dbReference type="OrthoDB" id="11359at10239"/>
<evidence type="ECO:0000313" key="2">
    <source>
        <dbReference type="Proteomes" id="UP000006535"/>
    </source>
</evidence>